<dbReference type="EMBL" id="CP061799">
    <property type="protein sequence ID" value="QTA82725.1"/>
    <property type="molecule type" value="Genomic_DNA"/>
</dbReference>
<proteinExistence type="predicted"/>
<evidence type="ECO:0000313" key="1">
    <source>
        <dbReference type="EMBL" id="QTA82725.1"/>
    </source>
</evidence>
<gene>
    <name evidence="1" type="ORF">dnl_51070</name>
</gene>
<evidence type="ECO:0000313" key="2">
    <source>
        <dbReference type="Proteomes" id="UP000663720"/>
    </source>
</evidence>
<dbReference type="AlphaFoldDB" id="A0A975GIL5"/>
<name>A0A975GIL5_9BACT</name>
<keyword evidence="2" id="KW-1185">Reference proteome</keyword>
<reference evidence="1" key="1">
    <citation type="journal article" date="2021" name="Microb. Physiol.">
        <title>Proteogenomic Insights into the Physiology of Marine, Sulfate-Reducing, Filamentous Desulfonema limicola and Desulfonema magnum.</title>
        <authorList>
            <person name="Schnaars V."/>
            <person name="Wohlbrand L."/>
            <person name="Scheve S."/>
            <person name="Hinrichs C."/>
            <person name="Reinhardt R."/>
            <person name="Rabus R."/>
        </authorList>
    </citation>
    <scope>NUCLEOTIDE SEQUENCE</scope>
    <source>
        <strain evidence="1">5ac10</strain>
    </source>
</reference>
<dbReference type="KEGG" id="dli:dnl_51070"/>
<dbReference type="RefSeq" id="WP_207688616.1">
    <property type="nucleotide sequence ID" value="NZ_CP061799.1"/>
</dbReference>
<sequence length="60" mass="7233">MYCVDFNPKMIIPDFLRQISNDLLNKKDMAEYQEFLKDLSLGLIDAEKWQVKNNEDYLQF</sequence>
<organism evidence="1 2">
    <name type="scientific">Desulfonema limicola</name>
    <dbReference type="NCBI Taxonomy" id="45656"/>
    <lineage>
        <taxon>Bacteria</taxon>
        <taxon>Pseudomonadati</taxon>
        <taxon>Thermodesulfobacteriota</taxon>
        <taxon>Desulfobacteria</taxon>
        <taxon>Desulfobacterales</taxon>
        <taxon>Desulfococcaceae</taxon>
        <taxon>Desulfonema</taxon>
    </lineage>
</organism>
<dbReference type="Proteomes" id="UP000663720">
    <property type="component" value="Chromosome"/>
</dbReference>
<accession>A0A975GIL5</accession>
<protein>
    <submittedName>
        <fullName evidence="1">Uncharacterized protein</fullName>
    </submittedName>
</protein>